<protein>
    <recommendedName>
        <fullName evidence="9">DNA replication and repair protein RecF</fullName>
    </recommendedName>
</protein>
<evidence type="ECO:0000256" key="2">
    <source>
        <dbReference type="ARBA" id="ARBA00022705"/>
    </source>
</evidence>
<dbReference type="PANTHER" id="PTHR32182:SF0">
    <property type="entry name" value="DNA REPLICATION AND REPAIR PROTEIN RECF"/>
    <property type="match status" value="1"/>
</dbReference>
<dbReference type="AlphaFoldDB" id="A0A934WST6"/>
<sequence>MRVESIRYQNYRNLADFTLTPCEGVNIIYGNNAQGKTNILEGLWLFCGGHSFRTQSYRELIQFDKSFAKLECVFYGQERRQTAELTMETGGRVIKVNGVEQKTSSALIEKFCAVVFSPENLSLIKRGPSERRSFIDSAICREKLRNALTLQKYNRLLKQRNALLKEIVRNERLKETLSLWDEQLTTLGAEIVRRRMDFIKMMTERAVVYHKGISRGSEELRLRYVSSFGAEENDDVRTLKEKFLEKCRQSLQTEMLTGSTAAGAHRDDIEIIINGKNSRFFASQGQQRSAVLSLKLAEASVLRERMGENPVILFDDVLSELDNDRQDYLLNELRDCQVFITCCEKSNKEQLNEGKIFYVSEGNVEAEK</sequence>
<keyword evidence="1 9" id="KW-0963">Cytoplasm</keyword>
<evidence type="ECO:0000313" key="11">
    <source>
        <dbReference type="EMBL" id="MBK6089287.1"/>
    </source>
</evidence>
<evidence type="ECO:0000256" key="6">
    <source>
        <dbReference type="ARBA" id="ARBA00023125"/>
    </source>
</evidence>
<feature type="domain" description="RecF/RecN/SMC N-terminal" evidence="10">
    <location>
        <begin position="3"/>
        <end position="352"/>
    </location>
</feature>
<dbReference type="GO" id="GO:0005737">
    <property type="term" value="C:cytoplasm"/>
    <property type="evidence" value="ECO:0007669"/>
    <property type="project" value="UniProtKB-SubCell"/>
</dbReference>
<evidence type="ECO:0000313" key="12">
    <source>
        <dbReference type="Proteomes" id="UP000633365"/>
    </source>
</evidence>
<dbReference type="EMBL" id="JAEQMG010000123">
    <property type="protein sequence ID" value="MBK6089287.1"/>
    <property type="molecule type" value="Genomic_DNA"/>
</dbReference>
<dbReference type="HAMAP" id="MF_00365">
    <property type="entry name" value="RecF"/>
    <property type="match status" value="1"/>
</dbReference>
<dbReference type="GO" id="GO:0000731">
    <property type="term" value="P:DNA synthesis involved in DNA repair"/>
    <property type="evidence" value="ECO:0007669"/>
    <property type="project" value="TreeGrafter"/>
</dbReference>
<comment type="similarity">
    <text evidence="9">Belongs to the RecF family.</text>
</comment>
<name>A0A934WST6_9FIRM</name>
<keyword evidence="4 9" id="KW-0227">DNA damage</keyword>
<dbReference type="NCBIfam" id="TIGR00611">
    <property type="entry name" value="recf"/>
    <property type="match status" value="1"/>
</dbReference>
<evidence type="ECO:0000256" key="3">
    <source>
        <dbReference type="ARBA" id="ARBA00022741"/>
    </source>
</evidence>
<keyword evidence="12" id="KW-1185">Reference proteome</keyword>
<comment type="function">
    <text evidence="9">The RecF protein is involved in DNA metabolism; it is required for DNA replication and normal SOS inducibility. RecF binds preferentially to single-stranded, linear DNA. It also seems to bind ATP.</text>
</comment>
<dbReference type="GO" id="GO:0006302">
    <property type="term" value="P:double-strand break repair"/>
    <property type="evidence" value="ECO:0007669"/>
    <property type="project" value="TreeGrafter"/>
</dbReference>
<evidence type="ECO:0000256" key="5">
    <source>
        <dbReference type="ARBA" id="ARBA00022840"/>
    </source>
</evidence>
<dbReference type="Proteomes" id="UP000633365">
    <property type="component" value="Unassembled WGS sequence"/>
</dbReference>
<keyword evidence="2 9" id="KW-0235">DNA replication</keyword>
<keyword evidence="8 9" id="KW-0742">SOS response</keyword>
<evidence type="ECO:0000256" key="1">
    <source>
        <dbReference type="ARBA" id="ARBA00022490"/>
    </source>
</evidence>
<evidence type="ECO:0000256" key="8">
    <source>
        <dbReference type="ARBA" id="ARBA00023236"/>
    </source>
</evidence>
<evidence type="ECO:0000256" key="4">
    <source>
        <dbReference type="ARBA" id="ARBA00022763"/>
    </source>
</evidence>
<dbReference type="InterPro" id="IPR001238">
    <property type="entry name" value="DNA-binding_RecF"/>
</dbReference>
<dbReference type="Pfam" id="PF02463">
    <property type="entry name" value="SMC_N"/>
    <property type="match status" value="1"/>
</dbReference>
<dbReference type="PANTHER" id="PTHR32182">
    <property type="entry name" value="DNA REPLICATION AND REPAIR PROTEIN RECF"/>
    <property type="match status" value="1"/>
</dbReference>
<dbReference type="GO" id="GO:0005524">
    <property type="term" value="F:ATP binding"/>
    <property type="evidence" value="ECO:0007669"/>
    <property type="project" value="UniProtKB-UniRule"/>
</dbReference>
<comment type="caution">
    <text evidence="11">The sequence shown here is derived from an EMBL/GenBank/DDBJ whole genome shotgun (WGS) entry which is preliminary data.</text>
</comment>
<dbReference type="InterPro" id="IPR042174">
    <property type="entry name" value="RecF_2"/>
</dbReference>
<dbReference type="GO" id="GO:0006260">
    <property type="term" value="P:DNA replication"/>
    <property type="evidence" value="ECO:0007669"/>
    <property type="project" value="UniProtKB-UniRule"/>
</dbReference>
<keyword evidence="5 9" id="KW-0067">ATP-binding</keyword>
<keyword evidence="6 9" id="KW-0238">DNA-binding</keyword>
<dbReference type="InterPro" id="IPR027417">
    <property type="entry name" value="P-loop_NTPase"/>
</dbReference>
<dbReference type="Gene3D" id="3.40.50.300">
    <property type="entry name" value="P-loop containing nucleotide triphosphate hydrolases"/>
    <property type="match status" value="1"/>
</dbReference>
<dbReference type="Gene3D" id="1.20.1050.90">
    <property type="entry name" value="RecF/RecN/SMC, N-terminal domain"/>
    <property type="match status" value="1"/>
</dbReference>
<dbReference type="RefSeq" id="WP_201428038.1">
    <property type="nucleotide sequence ID" value="NZ_JAEQMG010000123.1"/>
</dbReference>
<evidence type="ECO:0000259" key="10">
    <source>
        <dbReference type="Pfam" id="PF02463"/>
    </source>
</evidence>
<keyword evidence="3 9" id="KW-0547">Nucleotide-binding</keyword>
<dbReference type="InterPro" id="IPR003395">
    <property type="entry name" value="RecF/RecN/SMC_N"/>
</dbReference>
<evidence type="ECO:0000256" key="7">
    <source>
        <dbReference type="ARBA" id="ARBA00023204"/>
    </source>
</evidence>
<organism evidence="11 12">
    <name type="scientific">Ruminococcus difficilis</name>
    <dbReference type="NCBI Taxonomy" id="2763069"/>
    <lineage>
        <taxon>Bacteria</taxon>
        <taxon>Bacillati</taxon>
        <taxon>Bacillota</taxon>
        <taxon>Clostridia</taxon>
        <taxon>Eubacteriales</taxon>
        <taxon>Oscillospiraceae</taxon>
        <taxon>Ruminococcus</taxon>
    </lineage>
</organism>
<keyword evidence="7 9" id="KW-0234">DNA repair</keyword>
<accession>A0A934WST6</accession>
<comment type="subcellular location">
    <subcellularLocation>
        <location evidence="9">Cytoplasm</location>
    </subcellularLocation>
</comment>
<proteinExistence type="inferred from homology"/>
<reference evidence="11" key="1">
    <citation type="submission" date="2021-01" db="EMBL/GenBank/DDBJ databases">
        <title>Genome public.</title>
        <authorList>
            <person name="Liu C."/>
            <person name="Sun Q."/>
        </authorList>
    </citation>
    <scope>NUCLEOTIDE SEQUENCE</scope>
    <source>
        <strain evidence="11">M6</strain>
    </source>
</reference>
<dbReference type="SUPFAM" id="SSF52540">
    <property type="entry name" value="P-loop containing nucleoside triphosphate hydrolases"/>
    <property type="match status" value="1"/>
</dbReference>
<evidence type="ECO:0000256" key="9">
    <source>
        <dbReference type="HAMAP-Rule" id="MF_00365"/>
    </source>
</evidence>
<dbReference type="GO" id="GO:0003697">
    <property type="term" value="F:single-stranded DNA binding"/>
    <property type="evidence" value="ECO:0007669"/>
    <property type="project" value="UniProtKB-UniRule"/>
</dbReference>
<gene>
    <name evidence="9 11" type="primary">recF</name>
    <name evidence="11" type="ORF">JKK62_11660</name>
</gene>
<feature type="binding site" evidence="9">
    <location>
        <begin position="30"/>
        <end position="37"/>
    </location>
    <ligand>
        <name>ATP</name>
        <dbReference type="ChEBI" id="CHEBI:30616"/>
    </ligand>
</feature>
<dbReference type="GO" id="GO:0009432">
    <property type="term" value="P:SOS response"/>
    <property type="evidence" value="ECO:0007669"/>
    <property type="project" value="UniProtKB-UniRule"/>
</dbReference>